<evidence type="ECO:0000256" key="8">
    <source>
        <dbReference type="ARBA" id="ARBA00037801"/>
    </source>
</evidence>
<dbReference type="Gene3D" id="1.20.58.90">
    <property type="match status" value="1"/>
</dbReference>
<dbReference type="SUPFAM" id="SSF47661">
    <property type="entry name" value="t-snare proteins"/>
    <property type="match status" value="1"/>
</dbReference>
<keyword evidence="7 9" id="KW-0472">Membrane</keyword>
<dbReference type="GO" id="GO:0015031">
    <property type="term" value="P:protein transport"/>
    <property type="evidence" value="ECO:0007669"/>
    <property type="project" value="UniProtKB-KW"/>
</dbReference>
<evidence type="ECO:0000313" key="11">
    <source>
        <dbReference type="EMBL" id="KAF7830564.1"/>
    </source>
</evidence>
<evidence type="ECO:0000256" key="2">
    <source>
        <dbReference type="ARBA" id="ARBA00022448"/>
    </source>
</evidence>
<evidence type="ECO:0000256" key="1">
    <source>
        <dbReference type="ARBA" id="ARBA00009063"/>
    </source>
</evidence>
<proteinExistence type="inferred from homology"/>
<keyword evidence="2" id="KW-0813">Transport</keyword>
<keyword evidence="6" id="KW-0333">Golgi apparatus</keyword>
<accession>A0A834U453</accession>
<keyword evidence="4" id="KW-0653">Protein transport</keyword>
<dbReference type="FunFam" id="1.20.58.90:FF:000004">
    <property type="entry name" value="Syntaxin 10"/>
    <property type="match status" value="1"/>
</dbReference>
<dbReference type="EMBL" id="JAAIUW010000005">
    <property type="protein sequence ID" value="KAF7830564.1"/>
    <property type="molecule type" value="Genomic_DNA"/>
</dbReference>
<comment type="similarity">
    <text evidence="1">Belongs to the syntaxin family.</text>
</comment>
<evidence type="ECO:0000256" key="9">
    <source>
        <dbReference type="SAM" id="Phobius"/>
    </source>
</evidence>
<protein>
    <submittedName>
        <fullName evidence="11">Putative Syntaxin/t-SNARE family protein</fullName>
    </submittedName>
</protein>
<feature type="domain" description="Syntaxin 6/10/61 N-terminal" evidence="10">
    <location>
        <begin position="11"/>
        <end position="102"/>
    </location>
</feature>
<dbReference type="InterPro" id="IPR010989">
    <property type="entry name" value="SNARE"/>
</dbReference>
<dbReference type="Pfam" id="PF09177">
    <property type="entry name" value="STX6_10_61_N"/>
    <property type="match status" value="1"/>
</dbReference>
<dbReference type="PANTHER" id="PTHR34949:SF6">
    <property type="entry name" value="EXPRESSED PROTEIN"/>
    <property type="match status" value="1"/>
</dbReference>
<dbReference type="GO" id="GO:0016020">
    <property type="term" value="C:membrane"/>
    <property type="evidence" value="ECO:0007669"/>
    <property type="project" value="InterPro"/>
</dbReference>
<evidence type="ECO:0000256" key="3">
    <source>
        <dbReference type="ARBA" id="ARBA00022692"/>
    </source>
</evidence>
<organism evidence="11 12">
    <name type="scientific">Senna tora</name>
    <dbReference type="NCBI Taxonomy" id="362788"/>
    <lineage>
        <taxon>Eukaryota</taxon>
        <taxon>Viridiplantae</taxon>
        <taxon>Streptophyta</taxon>
        <taxon>Embryophyta</taxon>
        <taxon>Tracheophyta</taxon>
        <taxon>Spermatophyta</taxon>
        <taxon>Magnoliopsida</taxon>
        <taxon>eudicotyledons</taxon>
        <taxon>Gunneridae</taxon>
        <taxon>Pentapetalae</taxon>
        <taxon>rosids</taxon>
        <taxon>fabids</taxon>
        <taxon>Fabales</taxon>
        <taxon>Fabaceae</taxon>
        <taxon>Caesalpinioideae</taxon>
        <taxon>Cassia clade</taxon>
        <taxon>Senna</taxon>
    </lineage>
</organism>
<dbReference type="GO" id="GO:0048193">
    <property type="term" value="P:Golgi vesicle transport"/>
    <property type="evidence" value="ECO:0007669"/>
    <property type="project" value="InterPro"/>
</dbReference>
<evidence type="ECO:0000259" key="10">
    <source>
        <dbReference type="Pfam" id="PF09177"/>
    </source>
</evidence>
<evidence type="ECO:0000256" key="4">
    <source>
        <dbReference type="ARBA" id="ARBA00022927"/>
    </source>
</evidence>
<reference evidence="11" key="1">
    <citation type="submission" date="2020-09" db="EMBL/GenBank/DDBJ databases">
        <title>Genome-Enabled Discovery of Anthraquinone Biosynthesis in Senna tora.</title>
        <authorList>
            <person name="Kang S.-H."/>
            <person name="Pandey R.P."/>
            <person name="Lee C.-M."/>
            <person name="Sim J.-S."/>
            <person name="Jeong J.-T."/>
            <person name="Choi B.-S."/>
            <person name="Jung M."/>
            <person name="Ginzburg D."/>
            <person name="Zhao K."/>
            <person name="Won S.Y."/>
            <person name="Oh T.-J."/>
            <person name="Yu Y."/>
            <person name="Kim N.-H."/>
            <person name="Lee O.R."/>
            <person name="Lee T.-H."/>
            <person name="Bashyal P."/>
            <person name="Kim T.-S."/>
            <person name="Lee W.-H."/>
            <person name="Kawkins C."/>
            <person name="Kim C.-K."/>
            <person name="Kim J.S."/>
            <person name="Ahn B.O."/>
            <person name="Rhee S.Y."/>
            <person name="Sohng J.K."/>
        </authorList>
    </citation>
    <scope>NUCLEOTIDE SEQUENCE</scope>
    <source>
        <tissue evidence="11">Leaf</tissue>
    </source>
</reference>
<gene>
    <name evidence="11" type="ORF">G2W53_012897</name>
</gene>
<feature type="transmembrane region" description="Helical" evidence="9">
    <location>
        <begin position="326"/>
        <end position="344"/>
    </location>
</feature>
<dbReference type="Proteomes" id="UP000634136">
    <property type="component" value="Unassembled WGS sequence"/>
</dbReference>
<comment type="subcellular location">
    <subcellularLocation>
        <location evidence="8">Golgi apparatus</location>
        <location evidence="8">trans-Golgi network membrane</location>
        <topology evidence="8">Single-pass type IV membrane protein</topology>
    </subcellularLocation>
</comment>
<dbReference type="InterPro" id="IPR015260">
    <property type="entry name" value="Syntaxin-6/10/61_N"/>
</dbReference>
<dbReference type="OrthoDB" id="1889309at2759"/>
<comment type="caution">
    <text evidence="11">The sequence shown here is derived from an EMBL/GenBank/DDBJ whole genome shotgun (WGS) entry which is preliminary data.</text>
</comment>
<evidence type="ECO:0000313" key="12">
    <source>
        <dbReference type="Proteomes" id="UP000634136"/>
    </source>
</evidence>
<dbReference type="CDD" id="cd21442">
    <property type="entry name" value="SNARE_NTD_STX6-like"/>
    <property type="match status" value="1"/>
</dbReference>
<evidence type="ECO:0000256" key="6">
    <source>
        <dbReference type="ARBA" id="ARBA00023034"/>
    </source>
</evidence>
<evidence type="ECO:0000256" key="7">
    <source>
        <dbReference type="ARBA" id="ARBA00023136"/>
    </source>
</evidence>
<dbReference type="GO" id="GO:0005794">
    <property type="term" value="C:Golgi apparatus"/>
    <property type="evidence" value="ECO:0007669"/>
    <property type="project" value="UniProtKB-SubCell"/>
</dbReference>
<name>A0A834U453_9FABA</name>
<sequence length="345" mass="39226">MASSFDRWEQDPFFTAAEEVQESADRMESAYRTWTHSKRDDSGTWDCDELQRDVQTALGTAKWQLEEFERAVRTSYGNSSSDDARNRHQDFSDAIGEKITKVEQSLQDSILSDGDTSLPWVRLNEGERNELALFLSGESKIPIKSNGRDCEKQLNDKDSIKKKDSDGISKKLLISSEWNSLEPKEDNSHGHRRTASASAEIGSWKIAVSDDVQPSSSSNGSFVPMHKVPSFSGFISSMESVSKMKWPKNAFRKLKAVDNHHGADSALLPSAELNRQGIDVCYERSKSYLDSCDECYDKQLYGWYGALQRQLQRSQYQMQYSRPVQIIFWIVLLLCLIVLIAFRAM</sequence>
<dbReference type="AlphaFoldDB" id="A0A834U453"/>
<keyword evidence="5 9" id="KW-1133">Transmembrane helix</keyword>
<keyword evidence="12" id="KW-1185">Reference proteome</keyword>
<evidence type="ECO:0000256" key="5">
    <source>
        <dbReference type="ARBA" id="ARBA00022989"/>
    </source>
</evidence>
<dbReference type="PANTHER" id="PTHR34949">
    <property type="entry name" value="OS05G0443700 PROTEIN"/>
    <property type="match status" value="1"/>
</dbReference>
<keyword evidence="3 9" id="KW-0812">Transmembrane</keyword>